<proteinExistence type="predicted"/>
<keyword evidence="2" id="KW-1185">Reference proteome</keyword>
<name>A0A915K8G3_ROMCU</name>
<evidence type="ECO:0000313" key="3">
    <source>
        <dbReference type="WBParaSite" id="nRc.2.0.1.t34182-RA"/>
    </source>
</evidence>
<evidence type="ECO:0000313" key="2">
    <source>
        <dbReference type="Proteomes" id="UP000887565"/>
    </source>
</evidence>
<dbReference type="AlphaFoldDB" id="A0A915K8G3"/>
<feature type="region of interest" description="Disordered" evidence="1">
    <location>
        <begin position="76"/>
        <end position="100"/>
    </location>
</feature>
<sequence length="137" mass="15444">MFLLVQKSPPRIDRCVRQGVLPQISKITLNVDNGNNFRTFSINVAMKLSNGSMQPRCIHCGIICFGSVKPIVKSDQEQSSDFENVTDNKSSRSNLTNKFRVSQPIDSDTKAVHTSTESMLRRSIFEPNDVPERLRCV</sequence>
<reference evidence="3" key="1">
    <citation type="submission" date="2022-11" db="UniProtKB">
        <authorList>
            <consortium name="WormBaseParasite"/>
        </authorList>
    </citation>
    <scope>IDENTIFICATION</scope>
</reference>
<dbReference type="Proteomes" id="UP000887565">
    <property type="component" value="Unplaced"/>
</dbReference>
<dbReference type="WBParaSite" id="nRc.2.0.1.t34182-RA">
    <property type="protein sequence ID" value="nRc.2.0.1.t34182-RA"/>
    <property type="gene ID" value="nRc.2.0.1.g34182"/>
</dbReference>
<protein>
    <submittedName>
        <fullName evidence="3">Uncharacterized protein</fullName>
    </submittedName>
</protein>
<accession>A0A915K8G3</accession>
<evidence type="ECO:0000256" key="1">
    <source>
        <dbReference type="SAM" id="MobiDB-lite"/>
    </source>
</evidence>
<feature type="compositionally biased region" description="Polar residues" evidence="1">
    <location>
        <begin position="77"/>
        <end position="100"/>
    </location>
</feature>
<organism evidence="2 3">
    <name type="scientific">Romanomermis culicivorax</name>
    <name type="common">Nematode worm</name>
    <dbReference type="NCBI Taxonomy" id="13658"/>
    <lineage>
        <taxon>Eukaryota</taxon>
        <taxon>Metazoa</taxon>
        <taxon>Ecdysozoa</taxon>
        <taxon>Nematoda</taxon>
        <taxon>Enoplea</taxon>
        <taxon>Dorylaimia</taxon>
        <taxon>Mermithida</taxon>
        <taxon>Mermithoidea</taxon>
        <taxon>Mermithidae</taxon>
        <taxon>Romanomermis</taxon>
    </lineage>
</organism>